<dbReference type="OrthoDB" id="2488241at2759"/>
<reference evidence="1" key="1">
    <citation type="submission" date="2021-06" db="EMBL/GenBank/DDBJ databases">
        <authorList>
            <person name="Kallberg Y."/>
            <person name="Tangrot J."/>
            <person name="Rosling A."/>
        </authorList>
    </citation>
    <scope>NUCLEOTIDE SEQUENCE</scope>
    <source>
        <strain evidence="1">AZ414A</strain>
    </source>
</reference>
<protein>
    <submittedName>
        <fullName evidence="1">5735_t:CDS:1</fullName>
    </submittedName>
</protein>
<dbReference type="AlphaFoldDB" id="A0A9N9DQF3"/>
<accession>A0A9N9DQF3</accession>
<evidence type="ECO:0000313" key="1">
    <source>
        <dbReference type="EMBL" id="CAG8647007.1"/>
    </source>
</evidence>
<evidence type="ECO:0000313" key="2">
    <source>
        <dbReference type="Proteomes" id="UP000789706"/>
    </source>
</evidence>
<feature type="non-terminal residue" evidence="1">
    <location>
        <position position="88"/>
    </location>
</feature>
<organism evidence="1 2">
    <name type="scientific">Diversispora eburnea</name>
    <dbReference type="NCBI Taxonomy" id="1213867"/>
    <lineage>
        <taxon>Eukaryota</taxon>
        <taxon>Fungi</taxon>
        <taxon>Fungi incertae sedis</taxon>
        <taxon>Mucoromycota</taxon>
        <taxon>Glomeromycotina</taxon>
        <taxon>Glomeromycetes</taxon>
        <taxon>Diversisporales</taxon>
        <taxon>Diversisporaceae</taxon>
        <taxon>Diversispora</taxon>
    </lineage>
</organism>
<proteinExistence type="predicted"/>
<gene>
    <name evidence="1" type="ORF">DEBURN_LOCUS11346</name>
</gene>
<comment type="caution">
    <text evidence="1">The sequence shown here is derived from an EMBL/GenBank/DDBJ whole genome shotgun (WGS) entry which is preliminary data.</text>
</comment>
<dbReference type="Proteomes" id="UP000789706">
    <property type="component" value="Unassembled WGS sequence"/>
</dbReference>
<name>A0A9N9DQF3_9GLOM</name>
<sequence>PNPTDILEFIQKKVLPVVQETFLPFPVKAIERMLDDIIDIICYTFSVNICCGQSTKEFKDVVHIRGNERNEFGNVLYCGDTETYVTTE</sequence>
<feature type="non-terminal residue" evidence="1">
    <location>
        <position position="1"/>
    </location>
</feature>
<keyword evidence="2" id="KW-1185">Reference proteome</keyword>
<dbReference type="EMBL" id="CAJVPK010005823">
    <property type="protein sequence ID" value="CAG8647007.1"/>
    <property type="molecule type" value="Genomic_DNA"/>
</dbReference>